<comment type="caution">
    <text evidence="6">The sequence shown here is derived from an EMBL/GenBank/DDBJ whole genome shotgun (WGS) entry which is preliminary data.</text>
</comment>
<dbReference type="Proteomes" id="UP000308133">
    <property type="component" value="Unassembled WGS sequence"/>
</dbReference>
<name>A0A4U7AZY6_9PEZI</name>
<dbReference type="Gene3D" id="3.40.50.300">
    <property type="entry name" value="P-loop containing nucleotide triphosphate hydrolases"/>
    <property type="match status" value="2"/>
</dbReference>
<protein>
    <submittedName>
        <fullName evidence="6">GCN20-like protein</fullName>
    </submittedName>
</protein>
<keyword evidence="3" id="KW-0067">ATP-binding</keyword>
<dbReference type="AlphaFoldDB" id="A0A4U7AZY6"/>
<dbReference type="CDD" id="cd03221">
    <property type="entry name" value="ABCF_EF-3"/>
    <property type="match status" value="1"/>
</dbReference>
<dbReference type="PROSITE" id="PS00211">
    <property type="entry name" value="ABC_TRANSPORTER_1"/>
    <property type="match status" value="1"/>
</dbReference>
<reference evidence="6 7" key="1">
    <citation type="submission" date="2018-02" db="EMBL/GenBank/DDBJ databases">
        <title>Draft genome sequences of Elsinoe sp., causing black scab on jojoba.</title>
        <authorList>
            <person name="Stodart B."/>
            <person name="Jeffress S."/>
            <person name="Ash G."/>
            <person name="Arun Chinnappa K."/>
        </authorList>
    </citation>
    <scope>NUCLEOTIDE SEQUENCE [LARGE SCALE GENOMIC DNA]</scope>
    <source>
        <strain evidence="6 7">Hillstone_2</strain>
    </source>
</reference>
<feature type="region of interest" description="Disordered" evidence="4">
    <location>
        <begin position="409"/>
        <end position="445"/>
    </location>
</feature>
<proteinExistence type="predicted"/>
<evidence type="ECO:0000259" key="5">
    <source>
        <dbReference type="PROSITE" id="PS50893"/>
    </source>
</evidence>
<accession>A0A4U7AZY6</accession>
<dbReference type="PROSITE" id="PS50893">
    <property type="entry name" value="ABC_TRANSPORTER_2"/>
    <property type="match status" value="2"/>
</dbReference>
<evidence type="ECO:0000256" key="3">
    <source>
        <dbReference type="ARBA" id="ARBA00022840"/>
    </source>
</evidence>
<dbReference type="InterPro" id="IPR003593">
    <property type="entry name" value="AAA+_ATPase"/>
</dbReference>
<evidence type="ECO:0000256" key="4">
    <source>
        <dbReference type="SAM" id="MobiDB-lite"/>
    </source>
</evidence>
<gene>
    <name evidence="6" type="ORF">C1H76_3484</name>
</gene>
<sequence length="740" mass="81398">MVVLPNSQIVATSQQTRFHINDDAAFSNVHVAGIDLALLSPATQSDQSPTTTSLKRSQKQTTNEFEILSNAELKLNRATCYGLIGRNGSGKSTLLRALSEKMIPGLPTNLKVACLQQTEELPVLATTASKQTDFKKLSVLQYSIQNDPYRVDLNEQLQLLTESSVQSDNKSLARVRGYRLFLRHQAERDLAEKRNQALLRSGARDAQAKKDLLIAEAGTSNAIERVDQVPADLAAPEVQAELEQSSSVIASLQEELAAMSLTDREHNAKEILTGLGFDEASMQKPVEHLSGGWRMRCTLAMVLLQTADLLILDEPTNFLDLLGIVWLQQHIEAQKSRGDKIIMIVSHDRDFIDSTCEEIIILRDKTLSYFSGNVTEYETDLRSRIKFLTRMQESQDKETERVKKSIGNTIKHGKKTGDDKALRSAKSKAKKLEDRAGMQRSATGGRFKLNRDRPGFLDSKLAAIEIPTFEVGVSMSIPRATELRNSGALVALKDVALKFKTATLATLRNINLTVHSGDRIGIMGLNGSGKSTLIKVLTESLRPSSGTVTFHPQLKLGYYSQHAVEDLRVFGGKRTGLTALALLREDVDGSMTDQDARGLLGTFGLSGRTASDVPITALSGGQLVRLALARMVVNHPNLLVLDEISTHLDYHTVTALADALAVYDGAVVLVSHDRYMIKRVVERMKDPASESDDNDTDDAEEEQGRIREVLVLKNGKLERQAGGVDGYERIMESKLAKMGI</sequence>
<dbReference type="Pfam" id="PF00005">
    <property type="entry name" value="ABC_tran"/>
    <property type="match status" value="2"/>
</dbReference>
<dbReference type="SMART" id="SM00382">
    <property type="entry name" value="AAA"/>
    <property type="match status" value="2"/>
</dbReference>
<dbReference type="SUPFAM" id="SSF52540">
    <property type="entry name" value="P-loop containing nucleoside triphosphate hydrolases"/>
    <property type="match status" value="2"/>
</dbReference>
<organism evidence="6 7">
    <name type="scientific">Elsinoe australis</name>
    <dbReference type="NCBI Taxonomy" id="40998"/>
    <lineage>
        <taxon>Eukaryota</taxon>
        <taxon>Fungi</taxon>
        <taxon>Dikarya</taxon>
        <taxon>Ascomycota</taxon>
        <taxon>Pezizomycotina</taxon>
        <taxon>Dothideomycetes</taxon>
        <taxon>Dothideomycetidae</taxon>
        <taxon>Myriangiales</taxon>
        <taxon>Elsinoaceae</taxon>
        <taxon>Elsinoe</taxon>
    </lineage>
</organism>
<dbReference type="GO" id="GO:0005524">
    <property type="term" value="F:ATP binding"/>
    <property type="evidence" value="ECO:0007669"/>
    <property type="project" value="UniProtKB-KW"/>
</dbReference>
<evidence type="ECO:0000313" key="7">
    <source>
        <dbReference type="Proteomes" id="UP000308133"/>
    </source>
</evidence>
<dbReference type="PANTHER" id="PTHR19211">
    <property type="entry name" value="ATP-BINDING TRANSPORT PROTEIN-RELATED"/>
    <property type="match status" value="1"/>
</dbReference>
<dbReference type="InterPro" id="IPR003439">
    <property type="entry name" value="ABC_transporter-like_ATP-bd"/>
</dbReference>
<dbReference type="EMBL" id="PTQR01000042">
    <property type="protein sequence ID" value="TKX24378.1"/>
    <property type="molecule type" value="Genomic_DNA"/>
</dbReference>
<evidence type="ECO:0000313" key="6">
    <source>
        <dbReference type="EMBL" id="TKX24378.1"/>
    </source>
</evidence>
<dbReference type="InterPro" id="IPR027417">
    <property type="entry name" value="P-loop_NTPase"/>
</dbReference>
<dbReference type="InterPro" id="IPR017871">
    <property type="entry name" value="ABC_transporter-like_CS"/>
</dbReference>
<feature type="domain" description="ABC transporter" evidence="5">
    <location>
        <begin position="49"/>
        <end position="389"/>
    </location>
</feature>
<dbReference type="GO" id="GO:0016887">
    <property type="term" value="F:ATP hydrolysis activity"/>
    <property type="evidence" value="ECO:0007669"/>
    <property type="project" value="InterPro"/>
</dbReference>
<keyword evidence="1" id="KW-0677">Repeat</keyword>
<evidence type="ECO:0000256" key="2">
    <source>
        <dbReference type="ARBA" id="ARBA00022741"/>
    </source>
</evidence>
<feature type="domain" description="ABC transporter" evidence="5">
    <location>
        <begin position="490"/>
        <end position="739"/>
    </location>
</feature>
<dbReference type="PANTHER" id="PTHR19211:SF135">
    <property type="entry name" value="ATPASE, PUTATIVE (AFU_ORTHOLOGUE AFUA_1G16440)-RELATED"/>
    <property type="match status" value="1"/>
</dbReference>
<dbReference type="InterPro" id="IPR050611">
    <property type="entry name" value="ABCF"/>
</dbReference>
<keyword evidence="2" id="KW-0547">Nucleotide-binding</keyword>
<evidence type="ECO:0000256" key="1">
    <source>
        <dbReference type="ARBA" id="ARBA00022737"/>
    </source>
</evidence>